<evidence type="ECO:0000313" key="3">
    <source>
        <dbReference type="Proteomes" id="UP001189429"/>
    </source>
</evidence>
<evidence type="ECO:0000256" key="1">
    <source>
        <dbReference type="SAM" id="MobiDB-lite"/>
    </source>
</evidence>
<keyword evidence="3" id="KW-1185">Reference proteome</keyword>
<sequence length="134" mass="14514">MKNGASHASISSDSEHGEGNASKTIPLRWEMEKERSKITRWTRTEEEEAEEEEIHARGGVRSRLLRDDASSSAVRRGRRARGRAAAPGPQATEYAEGGTAVSWEGGMADSWEDAQVGRWSFTAVSAVVVAALTA</sequence>
<accession>A0ABN9S7G5</accession>
<feature type="non-terminal residue" evidence="2">
    <location>
        <position position="134"/>
    </location>
</feature>
<protein>
    <submittedName>
        <fullName evidence="2">Uncharacterized protein</fullName>
    </submittedName>
</protein>
<gene>
    <name evidence="2" type="ORF">PCOR1329_LOCUS27248</name>
</gene>
<comment type="caution">
    <text evidence="2">The sequence shown here is derived from an EMBL/GenBank/DDBJ whole genome shotgun (WGS) entry which is preliminary data.</text>
</comment>
<feature type="region of interest" description="Disordered" evidence="1">
    <location>
        <begin position="1"/>
        <end position="98"/>
    </location>
</feature>
<feature type="compositionally biased region" description="Polar residues" evidence="1">
    <location>
        <begin position="1"/>
        <end position="12"/>
    </location>
</feature>
<proteinExistence type="predicted"/>
<reference evidence="2" key="1">
    <citation type="submission" date="2023-10" db="EMBL/GenBank/DDBJ databases">
        <authorList>
            <person name="Chen Y."/>
            <person name="Shah S."/>
            <person name="Dougan E. K."/>
            <person name="Thang M."/>
            <person name="Chan C."/>
        </authorList>
    </citation>
    <scope>NUCLEOTIDE SEQUENCE [LARGE SCALE GENOMIC DNA]</scope>
</reference>
<name>A0ABN9S7G5_9DINO</name>
<dbReference type="Proteomes" id="UP001189429">
    <property type="component" value="Unassembled WGS sequence"/>
</dbReference>
<evidence type="ECO:0000313" key="2">
    <source>
        <dbReference type="EMBL" id="CAK0827810.1"/>
    </source>
</evidence>
<dbReference type="EMBL" id="CAUYUJ010009837">
    <property type="protein sequence ID" value="CAK0827810.1"/>
    <property type="molecule type" value="Genomic_DNA"/>
</dbReference>
<organism evidence="2 3">
    <name type="scientific">Prorocentrum cordatum</name>
    <dbReference type="NCBI Taxonomy" id="2364126"/>
    <lineage>
        <taxon>Eukaryota</taxon>
        <taxon>Sar</taxon>
        <taxon>Alveolata</taxon>
        <taxon>Dinophyceae</taxon>
        <taxon>Prorocentrales</taxon>
        <taxon>Prorocentraceae</taxon>
        <taxon>Prorocentrum</taxon>
    </lineage>
</organism>